<dbReference type="InterPro" id="IPR003594">
    <property type="entry name" value="HATPase_dom"/>
</dbReference>
<gene>
    <name evidence="8" type="ORF">ACFQJ4_03995</name>
</gene>
<dbReference type="SUPFAM" id="SSF55874">
    <property type="entry name" value="ATPase domain of HSP90 chaperone/DNA topoisomerase II/histidine kinase"/>
    <property type="match status" value="1"/>
</dbReference>
<evidence type="ECO:0000256" key="3">
    <source>
        <dbReference type="ARBA" id="ARBA00022991"/>
    </source>
</evidence>
<dbReference type="InterPro" id="IPR001610">
    <property type="entry name" value="PAC"/>
</dbReference>
<dbReference type="Pfam" id="PF02518">
    <property type="entry name" value="HATPase_c"/>
    <property type="match status" value="1"/>
</dbReference>
<protein>
    <submittedName>
        <fullName evidence="8">PAS domain S-box protein</fullName>
    </submittedName>
</protein>
<comment type="caution">
    <text evidence="8">The sequence shown here is derived from an EMBL/GenBank/DDBJ whole genome shotgun (WGS) entry which is preliminary data.</text>
</comment>
<evidence type="ECO:0000256" key="1">
    <source>
        <dbReference type="ARBA" id="ARBA00022630"/>
    </source>
</evidence>
<dbReference type="EMBL" id="JBHTAP010000001">
    <property type="protein sequence ID" value="MFC7234474.1"/>
    <property type="molecule type" value="Genomic_DNA"/>
</dbReference>
<feature type="domain" description="Histidine kinase" evidence="5">
    <location>
        <begin position="399"/>
        <end position="604"/>
    </location>
</feature>
<keyword evidence="3" id="KW-0157">Chromophore</keyword>
<dbReference type="NCBIfam" id="TIGR00229">
    <property type="entry name" value="sensory_box"/>
    <property type="match status" value="2"/>
</dbReference>
<feature type="domain" description="PAS" evidence="6">
    <location>
        <begin position="150"/>
        <end position="199"/>
    </location>
</feature>
<dbReference type="InterPro" id="IPR036890">
    <property type="entry name" value="HATPase_C_sf"/>
</dbReference>
<dbReference type="PROSITE" id="PS50112">
    <property type="entry name" value="PAS"/>
    <property type="match status" value="2"/>
</dbReference>
<keyword evidence="9" id="KW-1185">Reference proteome</keyword>
<dbReference type="Proteomes" id="UP001596398">
    <property type="component" value="Unassembled WGS sequence"/>
</dbReference>
<evidence type="ECO:0000313" key="9">
    <source>
        <dbReference type="Proteomes" id="UP001596398"/>
    </source>
</evidence>
<dbReference type="GeneID" id="79266142"/>
<dbReference type="Gene3D" id="3.30.450.20">
    <property type="entry name" value="PAS domain"/>
    <property type="match status" value="2"/>
</dbReference>
<dbReference type="InterPro" id="IPR000700">
    <property type="entry name" value="PAS-assoc_C"/>
</dbReference>
<feature type="domain" description="PAS" evidence="6">
    <location>
        <begin position="275"/>
        <end position="311"/>
    </location>
</feature>
<dbReference type="PANTHER" id="PTHR47429">
    <property type="entry name" value="PROTEIN TWIN LOV 1"/>
    <property type="match status" value="1"/>
</dbReference>
<dbReference type="InterPro" id="IPR035965">
    <property type="entry name" value="PAS-like_dom_sf"/>
</dbReference>
<evidence type="ECO:0000259" key="5">
    <source>
        <dbReference type="PROSITE" id="PS50109"/>
    </source>
</evidence>
<dbReference type="Gene3D" id="3.30.565.10">
    <property type="entry name" value="Histidine kinase-like ATPase, C-terminal domain"/>
    <property type="match status" value="1"/>
</dbReference>
<dbReference type="PROSITE" id="PS50109">
    <property type="entry name" value="HIS_KIN"/>
    <property type="match status" value="1"/>
</dbReference>
<dbReference type="InterPro" id="IPR000014">
    <property type="entry name" value="PAS"/>
</dbReference>
<dbReference type="PANTHER" id="PTHR47429:SF2">
    <property type="entry name" value="PROTEIN TWIN LOV 1"/>
    <property type="match status" value="1"/>
</dbReference>
<dbReference type="SMART" id="SM00086">
    <property type="entry name" value="PAC"/>
    <property type="match status" value="1"/>
</dbReference>
<dbReference type="InterPro" id="IPR005467">
    <property type="entry name" value="His_kinase_dom"/>
</dbReference>
<keyword evidence="1" id="KW-0285">Flavoprotein</keyword>
<dbReference type="SUPFAM" id="SSF55785">
    <property type="entry name" value="PYP-like sensor domain (PAS domain)"/>
    <property type="match status" value="2"/>
</dbReference>
<evidence type="ECO:0000259" key="7">
    <source>
        <dbReference type="PROSITE" id="PS50113"/>
    </source>
</evidence>
<dbReference type="SMART" id="SM00091">
    <property type="entry name" value="PAS"/>
    <property type="match status" value="2"/>
</dbReference>
<dbReference type="PROSITE" id="PS50113">
    <property type="entry name" value="PAC"/>
    <property type="match status" value="1"/>
</dbReference>
<dbReference type="RefSeq" id="WP_276235481.1">
    <property type="nucleotide sequence ID" value="NZ_CP119802.1"/>
</dbReference>
<evidence type="ECO:0000256" key="2">
    <source>
        <dbReference type="ARBA" id="ARBA00022643"/>
    </source>
</evidence>
<name>A0ABD5ZMS6_9EURY</name>
<dbReference type="AlphaFoldDB" id="A0ABD5ZMS6"/>
<feature type="region of interest" description="Disordered" evidence="4">
    <location>
        <begin position="1"/>
        <end position="24"/>
    </location>
</feature>
<accession>A0ABD5ZMS6</accession>
<dbReference type="Pfam" id="PF08448">
    <property type="entry name" value="PAS_4"/>
    <property type="match status" value="1"/>
</dbReference>
<evidence type="ECO:0000256" key="4">
    <source>
        <dbReference type="SAM" id="MobiDB-lite"/>
    </source>
</evidence>
<feature type="domain" description="PAC" evidence="7">
    <location>
        <begin position="226"/>
        <end position="278"/>
    </location>
</feature>
<evidence type="ECO:0000313" key="8">
    <source>
        <dbReference type="EMBL" id="MFC7234474.1"/>
    </source>
</evidence>
<dbReference type="CDD" id="cd00130">
    <property type="entry name" value="PAS"/>
    <property type="match status" value="2"/>
</dbReference>
<evidence type="ECO:0000259" key="6">
    <source>
        <dbReference type="PROSITE" id="PS50112"/>
    </source>
</evidence>
<sequence length="604" mass="65869">MTDGSPDRLRDSTERDRGNRRGEPARIALAVTRDRNAELLSELLDDHDVVEAGTEVPPGTDVCVVDPKGFAEVREALSAWKRRERPAAAPVLLVAGATEDELWTRYAEAMGESLDAIQPVPAPRRAVRARVDGLLSVRHESLLAADRRARLELYERAMNGANVGISIADATAEDLPLVYVNDGFEEMTGYDRAEVLGRNCRFLQGEGTDPATVRRLREGIEAERPVAVEIRNYRKSGEPFWNRVEVVPVEGDDGETAHFIGFQRDVTERKDREELLAEYERVVRSVSDPILVLDADGTVRYVNEAAERAFGAGATGAAAAELFAPRTAAAFEEVFDAVRETGEELTRDITVGGSGGHATVYQFRLQPETFGDETRIVVVARDITEIKRQQERLSVLDRVLRHNLRNKLNVVIGNAGTLADEPDDEPAEVAAVAERIEAAAETLLELGDAARRFDVSSDPAGSPSEEVDVAAFVRSMAPELSEAHPTAEVRADASGSVTARCPPQLRFCVEELVDNAVARGAGTPAVVVSVRGTADAVELRVSDDGDPMPDVERRALSAGTETPLEHTQGIELWLVRWAVEGVGGRFRVEDTETGTTVVLTFPRR</sequence>
<dbReference type="InterPro" id="IPR013656">
    <property type="entry name" value="PAS_4"/>
</dbReference>
<organism evidence="8 9">
    <name type="scientific">Halosegnis marinus</name>
    <dbReference type="NCBI Taxonomy" id="3034023"/>
    <lineage>
        <taxon>Archaea</taxon>
        <taxon>Methanobacteriati</taxon>
        <taxon>Methanobacteriota</taxon>
        <taxon>Stenosarchaea group</taxon>
        <taxon>Halobacteria</taxon>
        <taxon>Halobacteriales</taxon>
        <taxon>Natronomonadaceae</taxon>
        <taxon>Halosegnis</taxon>
    </lineage>
</organism>
<keyword evidence="2" id="KW-0288">FMN</keyword>
<proteinExistence type="predicted"/>
<reference evidence="8 9" key="1">
    <citation type="journal article" date="2019" name="Int. J. Syst. Evol. Microbiol.">
        <title>The Global Catalogue of Microorganisms (GCM) 10K type strain sequencing project: providing services to taxonomists for standard genome sequencing and annotation.</title>
        <authorList>
            <consortium name="The Broad Institute Genomics Platform"/>
            <consortium name="The Broad Institute Genome Sequencing Center for Infectious Disease"/>
            <person name="Wu L."/>
            <person name="Ma J."/>
        </authorList>
    </citation>
    <scope>NUCLEOTIDE SEQUENCE [LARGE SCALE GENOMIC DNA]</scope>
    <source>
        <strain evidence="8 9">DT85</strain>
    </source>
</reference>
<dbReference type="Pfam" id="PF13426">
    <property type="entry name" value="PAS_9"/>
    <property type="match status" value="1"/>
</dbReference>